<dbReference type="PANTHER" id="PTHR46411:SF4">
    <property type="entry name" value="AAA+ ATPASE DOMAIN-CONTAINING PROTEIN"/>
    <property type="match status" value="1"/>
</dbReference>
<proteinExistence type="predicted"/>
<evidence type="ECO:0000313" key="3">
    <source>
        <dbReference type="EMBL" id="KAL2824349.1"/>
    </source>
</evidence>
<dbReference type="SUPFAM" id="SSF52540">
    <property type="entry name" value="P-loop containing nucleoside triphosphate hydrolases"/>
    <property type="match status" value="1"/>
</dbReference>
<feature type="region of interest" description="Disordered" evidence="1">
    <location>
        <begin position="1"/>
        <end position="25"/>
    </location>
</feature>
<feature type="compositionally biased region" description="Acidic residues" evidence="1">
    <location>
        <begin position="220"/>
        <end position="232"/>
    </location>
</feature>
<sequence length="976" mass="112085">METTTETSVQLSEAENHEAHIVNEKGEPVAIIESKEAKVNNTSVIVHDIQSNTENDSDLAEEGAEPSPSTNGLDPENVTEAKALAVENLAQESKSAQEMVNDIDCPNKQEHIVFLDPVGTRWTFPYETSKTWAGVKELIKLVYVDCFLPDRYGDLLDQGQEGRGRSFSIIKVRPEHSYVLSKHWEDLVSPGWEFKIELYGDENVLDTIRRAKADRKETEVSAEDSEDNEESPENAAEDKNAVSGGKISKILYVAKYLVPDSDGDLRNHSKEQFKDKLPFDEAPGIQNRKSVLEEHREVCCNDNDTSLPFMERVDLVGIPVLYIHSTILLNALRAVIRFQSPPDTFESKQWRGRSFTSDLKEGKFVYPFTDLYHYRQRLLEYREEVKEVHDSEYSETCREHIDILIEYLYDQAAIPFKDVELMWQHDTPKTTFGSLWLLLKPGSDVYVREHGILTAYVIESCAGGLQWNSPESWATPYRVCVWNLNYDGQVLTRSVKQVTIPVFDGEREVNSLPVFPTEFHKDDKPENPLRQQLIDRGKRFVDMLRKPTFREYSGPSKLQGLRDFNRARVVIDHTSQPWKLDMVTNNNKNVYVPVTTVYGVELGEKTRMPKCPCKSCDANDSRQHGVQRRIFDDYDDIDLNVRAELTDHQYMLCWSHVYGFVLKDRNWDVLDVSRLEKPRIQRNVIDMLVMKPEDNKEMIKAICEIYGGTYTQTFSSDFIEGKGEGQILLLHGPPGTGKTLTAESVAEYTARPLLSITAADLGHEPEALEQNLLRFFRDAKKWNAIVLLDEADVYLETRSAQDLRRNSIVSIFLRSLDYFQGILFLTTNRVGSFDEAFMSRIHVQIGYDPLDEGSRQQIWDNHFKKLSRNHENNGQEIRCSYDAKEFVRRSKELQDLKWNGREIRNAFQTAVALACFQAKQEENRISELTDEHLRKVVNMSRNFKNYLETVRGAEEEMAFIAKLRNDASKASGNGTK</sequence>
<comment type="caution">
    <text evidence="3">The sequence shown here is derived from an EMBL/GenBank/DDBJ whole genome shotgun (WGS) entry which is preliminary data.</text>
</comment>
<name>A0ABR4I9B1_9EURO</name>
<dbReference type="PANTHER" id="PTHR46411">
    <property type="entry name" value="FAMILY ATPASE, PUTATIVE-RELATED"/>
    <property type="match status" value="1"/>
</dbReference>
<keyword evidence="4" id="KW-1185">Reference proteome</keyword>
<feature type="compositionally biased region" description="Acidic residues" evidence="1">
    <location>
        <begin position="55"/>
        <end position="64"/>
    </location>
</feature>
<feature type="compositionally biased region" description="Polar residues" evidence="1">
    <location>
        <begin position="1"/>
        <end position="13"/>
    </location>
</feature>
<dbReference type="InterPro" id="IPR027417">
    <property type="entry name" value="P-loop_NTPase"/>
</dbReference>
<dbReference type="Pfam" id="PF00004">
    <property type="entry name" value="AAA"/>
    <property type="match status" value="1"/>
</dbReference>
<dbReference type="Pfam" id="PF22942">
    <property type="entry name" value="DUF7025"/>
    <property type="match status" value="1"/>
</dbReference>
<dbReference type="InterPro" id="IPR056599">
    <property type="entry name" value="AAA_lid_fung"/>
</dbReference>
<dbReference type="EMBL" id="JBFXLS010000044">
    <property type="protein sequence ID" value="KAL2824349.1"/>
    <property type="molecule type" value="Genomic_DNA"/>
</dbReference>
<evidence type="ECO:0000256" key="1">
    <source>
        <dbReference type="SAM" id="MobiDB-lite"/>
    </source>
</evidence>
<feature type="compositionally biased region" description="Basic and acidic residues" evidence="1">
    <location>
        <begin position="14"/>
        <end position="25"/>
    </location>
</feature>
<dbReference type="CDD" id="cd19481">
    <property type="entry name" value="RecA-like_protease"/>
    <property type="match status" value="1"/>
</dbReference>
<gene>
    <name evidence="3" type="ORF">BDW59DRAFT_86440</name>
</gene>
<feature type="region of interest" description="Disordered" evidence="1">
    <location>
        <begin position="213"/>
        <end position="240"/>
    </location>
</feature>
<dbReference type="InterPro" id="IPR054464">
    <property type="entry name" value="ULD_fung"/>
</dbReference>
<feature type="region of interest" description="Disordered" evidence="1">
    <location>
        <begin position="50"/>
        <end position="75"/>
    </location>
</feature>
<accession>A0ABR4I9B1</accession>
<dbReference type="InterPro" id="IPR003593">
    <property type="entry name" value="AAA+_ATPase"/>
</dbReference>
<protein>
    <recommendedName>
        <fullName evidence="2">AAA+ ATPase domain-containing protein</fullName>
    </recommendedName>
</protein>
<dbReference type="Pfam" id="PF23232">
    <property type="entry name" value="AAA_lid_13"/>
    <property type="match status" value="1"/>
</dbReference>
<dbReference type="Gene3D" id="3.40.50.300">
    <property type="entry name" value="P-loop containing nucleotide triphosphate hydrolases"/>
    <property type="match status" value="1"/>
</dbReference>
<dbReference type="InterPro" id="IPR054289">
    <property type="entry name" value="DUF7025"/>
</dbReference>
<reference evidence="3 4" key="1">
    <citation type="submission" date="2024-07" db="EMBL/GenBank/DDBJ databases">
        <title>Section-level genome sequencing and comparative genomics of Aspergillus sections Usti and Cavernicolus.</title>
        <authorList>
            <consortium name="Lawrence Berkeley National Laboratory"/>
            <person name="Nybo J.L."/>
            <person name="Vesth T.C."/>
            <person name="Theobald S."/>
            <person name="Frisvad J.C."/>
            <person name="Larsen T.O."/>
            <person name="Kjaerboelling I."/>
            <person name="Rothschild-Mancinelli K."/>
            <person name="Lyhne E.K."/>
            <person name="Kogle M.E."/>
            <person name="Barry K."/>
            <person name="Clum A."/>
            <person name="Na H."/>
            <person name="Ledsgaard L."/>
            <person name="Lin J."/>
            <person name="Lipzen A."/>
            <person name="Kuo A."/>
            <person name="Riley R."/>
            <person name="Mondo S."/>
            <person name="LaButti K."/>
            <person name="Haridas S."/>
            <person name="Pangalinan J."/>
            <person name="Salamov A.A."/>
            <person name="Simmons B.A."/>
            <person name="Magnuson J.K."/>
            <person name="Chen J."/>
            <person name="Drula E."/>
            <person name="Henrissat B."/>
            <person name="Wiebenga A."/>
            <person name="Lubbers R.J."/>
            <person name="Gomes A.C."/>
            <person name="Makela M.R."/>
            <person name="Stajich J."/>
            <person name="Grigoriev I.V."/>
            <person name="Mortensen U.H."/>
            <person name="De vries R.P."/>
            <person name="Baker S.E."/>
            <person name="Andersen M.R."/>
        </authorList>
    </citation>
    <scope>NUCLEOTIDE SEQUENCE [LARGE SCALE GENOMIC DNA]</scope>
    <source>
        <strain evidence="3 4">CBS 600.67</strain>
    </source>
</reference>
<dbReference type="Proteomes" id="UP001610335">
    <property type="component" value="Unassembled WGS sequence"/>
</dbReference>
<dbReference type="SMART" id="SM00382">
    <property type="entry name" value="AAA"/>
    <property type="match status" value="1"/>
</dbReference>
<dbReference type="Pfam" id="PF22893">
    <property type="entry name" value="ULD_2"/>
    <property type="match status" value="1"/>
</dbReference>
<feature type="domain" description="AAA+ ATPase" evidence="2">
    <location>
        <begin position="724"/>
        <end position="851"/>
    </location>
</feature>
<evidence type="ECO:0000259" key="2">
    <source>
        <dbReference type="SMART" id="SM00382"/>
    </source>
</evidence>
<evidence type="ECO:0000313" key="4">
    <source>
        <dbReference type="Proteomes" id="UP001610335"/>
    </source>
</evidence>
<organism evidence="3 4">
    <name type="scientific">Aspergillus cavernicola</name>
    <dbReference type="NCBI Taxonomy" id="176166"/>
    <lineage>
        <taxon>Eukaryota</taxon>
        <taxon>Fungi</taxon>
        <taxon>Dikarya</taxon>
        <taxon>Ascomycota</taxon>
        <taxon>Pezizomycotina</taxon>
        <taxon>Eurotiomycetes</taxon>
        <taxon>Eurotiomycetidae</taxon>
        <taxon>Eurotiales</taxon>
        <taxon>Aspergillaceae</taxon>
        <taxon>Aspergillus</taxon>
        <taxon>Aspergillus subgen. Nidulantes</taxon>
    </lineage>
</organism>
<dbReference type="InterPro" id="IPR003959">
    <property type="entry name" value="ATPase_AAA_core"/>
</dbReference>